<reference evidence="1" key="1">
    <citation type="journal article" date="2014" name="Int. J. Syst. Evol. Microbiol.">
        <title>Complete genome sequence of Corynebacterium casei LMG S-19264T (=DSM 44701T), isolated from a smear-ripened cheese.</title>
        <authorList>
            <consortium name="US DOE Joint Genome Institute (JGI-PGF)"/>
            <person name="Walter F."/>
            <person name="Albersmeier A."/>
            <person name="Kalinowski J."/>
            <person name="Ruckert C."/>
        </authorList>
    </citation>
    <scope>NUCLEOTIDE SEQUENCE</scope>
    <source>
        <strain evidence="1">CGMCC 1.15725</strain>
    </source>
</reference>
<evidence type="ECO:0000313" key="1">
    <source>
        <dbReference type="EMBL" id="GGE99476.1"/>
    </source>
</evidence>
<protein>
    <submittedName>
        <fullName evidence="1">Uncharacterized protein</fullName>
    </submittedName>
</protein>
<reference evidence="1" key="2">
    <citation type="submission" date="2020-09" db="EMBL/GenBank/DDBJ databases">
        <authorList>
            <person name="Sun Q."/>
            <person name="Zhou Y."/>
        </authorList>
    </citation>
    <scope>NUCLEOTIDE SEQUENCE</scope>
    <source>
        <strain evidence="1">CGMCC 1.15725</strain>
    </source>
</reference>
<dbReference type="Proteomes" id="UP000646365">
    <property type="component" value="Unassembled WGS sequence"/>
</dbReference>
<proteinExistence type="predicted"/>
<dbReference type="InterPro" id="IPR045709">
    <property type="entry name" value="DUF6065"/>
</dbReference>
<sequence length="253" mass="27990">MSDEKAQSPPPMRLICYPTSGAPPLIRTAPVERDWMSATPEGFAYRCLPLNIANSHGWQILNPVGFAAFWTGGAGTDAVITSPSTSGTTPPALSHFGQGILTFHVTGLFRTEPGYDLWVGGPTNMFKDAIQPMSGVVETDWSPFTFTMNWKFTRANQPITFAEGEPFCCLFPIERGLVERVEPEFRSMAEDPEVLDAYTKWSADRAQFNKELQVPGSAAQAAKWQKDYFRGVDTGFGTAPADHRTKLKLKEFK</sequence>
<name>A0A8J3E1F6_9PROT</name>
<keyword evidence="2" id="KW-1185">Reference proteome</keyword>
<dbReference type="AlphaFoldDB" id="A0A8J3E1F6"/>
<accession>A0A8J3E1F6</accession>
<evidence type="ECO:0000313" key="2">
    <source>
        <dbReference type="Proteomes" id="UP000646365"/>
    </source>
</evidence>
<organism evidence="1 2">
    <name type="scientific">Aliidongia dinghuensis</name>
    <dbReference type="NCBI Taxonomy" id="1867774"/>
    <lineage>
        <taxon>Bacteria</taxon>
        <taxon>Pseudomonadati</taxon>
        <taxon>Pseudomonadota</taxon>
        <taxon>Alphaproteobacteria</taxon>
        <taxon>Rhodospirillales</taxon>
        <taxon>Dongiaceae</taxon>
        <taxon>Aliidongia</taxon>
    </lineage>
</organism>
<dbReference type="Pfam" id="PF19541">
    <property type="entry name" value="DUF6065"/>
    <property type="match status" value="1"/>
</dbReference>
<dbReference type="EMBL" id="BMJQ01000001">
    <property type="protein sequence ID" value="GGE99476.1"/>
    <property type="molecule type" value="Genomic_DNA"/>
</dbReference>
<gene>
    <name evidence="1" type="ORF">GCM10011611_01340</name>
</gene>
<comment type="caution">
    <text evidence="1">The sequence shown here is derived from an EMBL/GenBank/DDBJ whole genome shotgun (WGS) entry which is preliminary data.</text>
</comment>
<dbReference type="RefSeq" id="WP_229743391.1">
    <property type="nucleotide sequence ID" value="NZ_BMJQ01000001.1"/>
</dbReference>